<comment type="caution">
    <text evidence="1">The sequence shown here is derived from an EMBL/GenBank/DDBJ whole genome shotgun (WGS) entry which is preliminary data.</text>
</comment>
<evidence type="ECO:0000313" key="1">
    <source>
        <dbReference type="EMBL" id="KAL2525122.1"/>
    </source>
</evidence>
<protein>
    <recommendedName>
        <fullName evidence="3">Transmembrane protein</fullName>
    </recommendedName>
</protein>
<gene>
    <name evidence="1" type="ORF">Adt_10176</name>
</gene>
<evidence type="ECO:0008006" key="3">
    <source>
        <dbReference type="Google" id="ProtNLM"/>
    </source>
</evidence>
<dbReference type="EMBL" id="JBFOLK010000003">
    <property type="protein sequence ID" value="KAL2525122.1"/>
    <property type="molecule type" value="Genomic_DNA"/>
</dbReference>
<dbReference type="Proteomes" id="UP001604336">
    <property type="component" value="Unassembled WGS sequence"/>
</dbReference>
<sequence length="113" mass="12385">MIREVVEKGFVCIFKWCQVGGSQWLWELLFRWWQWSQNGGGCGFRWCGGVVAIVVGVDSDSDSVVSNSGVGCGFIWFGGGCECGESSSRRWPDLVVVVCKINNELGACAVILK</sequence>
<accession>A0ABD1UJF6</accession>
<proteinExistence type="predicted"/>
<name>A0ABD1UJF6_9LAMI</name>
<keyword evidence="2" id="KW-1185">Reference proteome</keyword>
<reference evidence="2" key="1">
    <citation type="submission" date="2024-07" db="EMBL/GenBank/DDBJ databases">
        <title>Two chromosome-level genome assemblies of Korean endemic species Abeliophyllum distichum and Forsythia ovata (Oleaceae).</title>
        <authorList>
            <person name="Jang H."/>
        </authorList>
    </citation>
    <scope>NUCLEOTIDE SEQUENCE [LARGE SCALE GENOMIC DNA]</scope>
</reference>
<dbReference type="AlphaFoldDB" id="A0ABD1UJF6"/>
<evidence type="ECO:0000313" key="2">
    <source>
        <dbReference type="Proteomes" id="UP001604336"/>
    </source>
</evidence>
<organism evidence="1 2">
    <name type="scientific">Abeliophyllum distichum</name>
    <dbReference type="NCBI Taxonomy" id="126358"/>
    <lineage>
        <taxon>Eukaryota</taxon>
        <taxon>Viridiplantae</taxon>
        <taxon>Streptophyta</taxon>
        <taxon>Embryophyta</taxon>
        <taxon>Tracheophyta</taxon>
        <taxon>Spermatophyta</taxon>
        <taxon>Magnoliopsida</taxon>
        <taxon>eudicotyledons</taxon>
        <taxon>Gunneridae</taxon>
        <taxon>Pentapetalae</taxon>
        <taxon>asterids</taxon>
        <taxon>lamiids</taxon>
        <taxon>Lamiales</taxon>
        <taxon>Oleaceae</taxon>
        <taxon>Forsythieae</taxon>
        <taxon>Abeliophyllum</taxon>
    </lineage>
</organism>